<dbReference type="AlphaFoldDB" id="I6YWP5"/>
<keyword evidence="2" id="KW-1185">Reference proteome</keyword>
<evidence type="ECO:0000313" key="1">
    <source>
        <dbReference type="EMBL" id="AFN74982.1"/>
    </source>
</evidence>
<reference evidence="1 2" key="1">
    <citation type="journal article" date="2013" name="PLoS ONE">
        <title>Genomic analysis of Melioribacter roseus, facultatively anaerobic organotrophic bacterium representing a novel deep lineage within Bacteriodetes/Chlorobi group.</title>
        <authorList>
            <person name="Kadnikov V.V."/>
            <person name="Mardanov A.V."/>
            <person name="Podosokorskaya O.A."/>
            <person name="Gavrilov S.N."/>
            <person name="Kublanov I.V."/>
            <person name="Beletsky A.V."/>
            <person name="Bonch-Osmolovskaya E.A."/>
            <person name="Ravin N.V."/>
        </authorList>
    </citation>
    <scope>NUCLEOTIDE SEQUENCE [LARGE SCALE GENOMIC DNA]</scope>
    <source>
        <strain evidence="2">JCM 17771 / P3M-2</strain>
    </source>
</reference>
<dbReference type="RefSeq" id="WP_014856416.1">
    <property type="nucleotide sequence ID" value="NC_018178.1"/>
</dbReference>
<protein>
    <submittedName>
        <fullName evidence="1">Uncharacterized protein</fullName>
    </submittedName>
</protein>
<dbReference type="OrthoDB" id="1453181at2"/>
<gene>
    <name evidence="1" type="ordered locus">MROS_1748</name>
</gene>
<name>I6YWP5_MELRP</name>
<organism evidence="1 2">
    <name type="scientific">Melioribacter roseus (strain DSM 23840 / JCM 17771 / VKM B-2668 / P3M-2)</name>
    <dbReference type="NCBI Taxonomy" id="1191523"/>
    <lineage>
        <taxon>Bacteria</taxon>
        <taxon>Pseudomonadati</taxon>
        <taxon>Ignavibacteriota</taxon>
        <taxon>Ignavibacteria</taxon>
        <taxon>Ignavibacteriales</taxon>
        <taxon>Melioribacteraceae</taxon>
        <taxon>Melioribacter</taxon>
    </lineage>
</organism>
<dbReference type="SUPFAM" id="SSF69304">
    <property type="entry name" value="Tricorn protease N-terminal domain"/>
    <property type="match status" value="1"/>
</dbReference>
<dbReference type="STRING" id="1191523.MROS_1748"/>
<accession>I6YWP5</accession>
<dbReference type="Proteomes" id="UP000009011">
    <property type="component" value="Chromosome"/>
</dbReference>
<dbReference type="HOGENOM" id="CLU_682970_0_0_10"/>
<dbReference type="eggNOG" id="COG0823">
    <property type="taxonomic scope" value="Bacteria"/>
</dbReference>
<sequence length="403" mass="47057">MNGKKIKILFLIASIFVLIILCTPEKEVEVSDGYTLVLKESKDSLKLVQYAAALDDSLLTEYEIKKSPQGVYLLTSGNYPSVFEAGKAGFELLAKSGFVNYRIYYKDKFVKDNYRTLLFIGNYHGRQSLYKYDLVKKKSIPYWSRWGRKALSLSYSEDRNYAFIITALSWGIRGEFPFVRDARLYHYRTQRDELNELLYFGRGLQIYSYWENEDTFKVNFTKPDTLDPQILIQSIYAFDKEGAYSNLYERRFDLTKDGFPKPSALKPISVSPNGKFHFRYIFENGESFIYLKNLEENKEVLIKEYEGELSHTQWSPDESYLFLTFKPKGNNRKPELIVINNNSMKIQRTFYGPYYMNLLVHGNLLFFDEENNGISGIGIYDYANDKIYDRINIPGGCGLKFML</sequence>
<dbReference type="EMBL" id="CP003557">
    <property type="protein sequence ID" value="AFN74982.1"/>
    <property type="molecule type" value="Genomic_DNA"/>
</dbReference>
<proteinExistence type="predicted"/>
<evidence type="ECO:0000313" key="2">
    <source>
        <dbReference type="Proteomes" id="UP000009011"/>
    </source>
</evidence>
<dbReference type="KEGG" id="mro:MROS_1748"/>